<dbReference type="InterPro" id="IPR000209">
    <property type="entry name" value="Peptidase_S8/S53_dom"/>
</dbReference>
<evidence type="ECO:0000256" key="3">
    <source>
        <dbReference type="ARBA" id="ARBA00012595"/>
    </source>
</evidence>
<dbReference type="GO" id="GO:0004252">
    <property type="term" value="F:serine-type endopeptidase activity"/>
    <property type="evidence" value="ECO:0007669"/>
    <property type="project" value="UniProtKB-UniRule"/>
</dbReference>
<dbReference type="EMBL" id="QUAL01000016">
    <property type="protein sequence ID" value="RIQ36741.1"/>
    <property type="molecule type" value="Genomic_DNA"/>
</dbReference>
<dbReference type="Pfam" id="PF13620">
    <property type="entry name" value="CarboxypepD_reg"/>
    <property type="match status" value="3"/>
</dbReference>
<dbReference type="InterPro" id="IPR013784">
    <property type="entry name" value="Carb-bd-like_fold"/>
</dbReference>
<dbReference type="GO" id="GO:0005975">
    <property type="term" value="P:carbohydrate metabolic process"/>
    <property type="evidence" value="ECO:0007669"/>
    <property type="project" value="UniProtKB-ARBA"/>
</dbReference>
<dbReference type="GO" id="GO:0030246">
    <property type="term" value="F:carbohydrate binding"/>
    <property type="evidence" value="ECO:0007669"/>
    <property type="project" value="InterPro"/>
</dbReference>
<dbReference type="Pfam" id="PF19190">
    <property type="entry name" value="BACON_2"/>
    <property type="match status" value="1"/>
</dbReference>
<evidence type="ECO:0000256" key="7">
    <source>
        <dbReference type="ARBA" id="ARBA00030238"/>
    </source>
</evidence>
<dbReference type="SUPFAM" id="SSF49785">
    <property type="entry name" value="Galactose-binding domain-like"/>
    <property type="match status" value="1"/>
</dbReference>
<evidence type="ECO:0000256" key="1">
    <source>
        <dbReference type="ARBA" id="ARBA00000548"/>
    </source>
</evidence>
<dbReference type="PANTHER" id="PTHR43806:SF67">
    <property type="entry name" value="EGF-LIKE DOMAIN-CONTAINING PROTEIN"/>
    <property type="match status" value="1"/>
</dbReference>
<reference evidence="13 14" key="1">
    <citation type="submission" date="2018-09" db="EMBL/GenBank/DDBJ databases">
        <title>Isolation, diversity and antifungal activity of actinobacteria from wheat.</title>
        <authorList>
            <person name="Han C."/>
        </authorList>
    </citation>
    <scope>NUCLEOTIDE SEQUENCE [LARGE SCALE GENOMIC DNA]</scope>
    <source>
        <strain evidence="13 14">NEAU-YY265</strain>
    </source>
</reference>
<dbReference type="InterPro" id="IPR050131">
    <property type="entry name" value="Peptidase_S8_subtilisin-like"/>
</dbReference>
<dbReference type="PROSITE" id="PS51892">
    <property type="entry name" value="SUBTILASE"/>
    <property type="match status" value="1"/>
</dbReference>
<dbReference type="InterPro" id="IPR008979">
    <property type="entry name" value="Galactose-bd-like_sf"/>
</dbReference>
<evidence type="ECO:0000256" key="4">
    <source>
        <dbReference type="ARBA" id="ARBA00022670"/>
    </source>
</evidence>
<dbReference type="GO" id="GO:0006508">
    <property type="term" value="P:proteolysis"/>
    <property type="evidence" value="ECO:0007669"/>
    <property type="project" value="UniProtKB-KW"/>
</dbReference>
<dbReference type="PROSITE" id="PS00138">
    <property type="entry name" value="SUBTILASE_SER"/>
    <property type="match status" value="1"/>
</dbReference>
<dbReference type="Proteomes" id="UP000284057">
    <property type="component" value="Unassembled WGS sequence"/>
</dbReference>
<evidence type="ECO:0000256" key="5">
    <source>
        <dbReference type="ARBA" id="ARBA00022801"/>
    </source>
</evidence>
<evidence type="ECO:0000259" key="11">
    <source>
        <dbReference type="Pfam" id="PF11721"/>
    </source>
</evidence>
<evidence type="ECO:0000256" key="2">
    <source>
        <dbReference type="ARBA" id="ARBA00011073"/>
    </source>
</evidence>
<dbReference type="InterPro" id="IPR008969">
    <property type="entry name" value="CarboxyPept-like_regulatory"/>
</dbReference>
<feature type="active site" description="Charge relay system" evidence="8">
    <location>
        <position position="435"/>
    </location>
</feature>
<feature type="active site" description="Charge relay system" evidence="8">
    <location>
        <position position="263"/>
    </location>
</feature>
<sequence length="1482" mass="154805">MQLPAHPGRGRPRGREAAAIPTRRRGPRRYLAAVLSVFALVSAVLAATPAQAGFGRPAQPASTIEPGVFDPDAVKDSADFWVRFSSSARTTSATAIEDWTERGQFVVDQLKATADQSQAAVRKLLDEQGVGFEAHWITNAILVHDGSRALAEQLAALDGVEQIRAPRTYELPEPVDAKPSGGMGTAAVEWGIANINADDVWSQFGVRGEGIVVANIDSGVDYDHPALIEQYRGNTGTGFDHDYNWFDATGTSDVPFEGASNSHGTHTMGTMVGDDGNGNQIGVAPGATWIAANGCNTCSDADLIESGEWMLAPTDLNGENPDVSMRPHIVNNSWGSIFPSNDPFMEDILIEWANAGIFGVWANGNSGDSCESSGSPGSRTINYSVGAYDVNNAIADFSGRGPGQDGEIKPSIAAPGVNVRSSIDNGGYGSLSGTSMATPHTAGAIALLWSAAPTLVGDIEGTRELLDDTAIDVEDLTCGGTADDNNVWGEGRLDALALLEAAPTGETGTLAGTVTAAGSPVDGATVTVAGPIERETTTAGDGTYSLVLTAGDYDVTVSAFGYETATATATVAADGTTTLDVALELADSHPVTGTVTDALSGDPVAGATVTIEGAPVEAATTGADGTYTFAAVPAGSYELTADGGRCTEPLTQALTVGGPSALDFALPKRTDGYGYFCTTGPSEYVEGTTQVALTGDESTATVELPFAFPFYGESYDTAYLSSNGHVNLLAPITNYSNTALPNAGAPNATIAPFWDDLEINADGGVYTGIVDGGFVIEYRNVAFFNVDDLRVDFSVTLYEDGSVTFAYRNLDPAQAQELGNGATVGIENATGTDALQYSFNQAALSDGTAITFALPPNGFVTGTVTDANDGLPVEGATVAAVAADGTVVRQVSTDENGAYRMQLFFGAYAIEASSSGYVTGSDDVVINQDGEVNTIDFALPTGIAVVESDELSWTITEGQTRSGEVTITNTGSADLTWEATEVNRGSGRQTALTPALMGSSDVDADARTALSTYSEEQLAELASRDMAPAAPGDVVTQWETEGVSVAWGVGYDGDVWVSDPDSITNHQFSTEGEPGEVFPGNWGGVWNGDMALDASTGAMCQVNVGGDNAIHCFDTADGSEQYVISGSPWTGISQRGLAYNPVDDVFYIGGWNEGVIYTVAGQSHDDPGATLAQCSTEDSSIAGLAYNPTADVLWMVNSSLTTFIYQIDPSTCATISTIEFPEQGEGPGAGLEMSDSGELWASSQLTNTAYLIDTGVPNASDVSWLSEDPSSGTLAPGESVTVTVTADSTGLEPGLYEATLSIVTNAGRVPTHQIPVSLLVPAYQVGVNAGGAAYTDGDQDVWQADKKYTSGSWGWVGQRVEVSSTNRAIGGTEDDRLFQDRRSGIFSYRFDNVPAGTYEVELGFAEFQANMLPGRRVFDVSVNGSYVLVNHDVAAEVRGLWADQHTFVVEHQGGPLTIQFHDRFGYQLPIVNALRVTDRPDL</sequence>
<evidence type="ECO:0000256" key="9">
    <source>
        <dbReference type="SAM" id="MobiDB-lite"/>
    </source>
</evidence>
<evidence type="ECO:0000256" key="8">
    <source>
        <dbReference type="PROSITE-ProRule" id="PRU01240"/>
    </source>
</evidence>
<dbReference type="SUPFAM" id="SSF63825">
    <property type="entry name" value="YWTD domain"/>
    <property type="match status" value="1"/>
</dbReference>
<evidence type="ECO:0000259" key="10">
    <source>
        <dbReference type="Pfam" id="PF00082"/>
    </source>
</evidence>
<dbReference type="PRINTS" id="PR00723">
    <property type="entry name" value="SUBTILISIN"/>
</dbReference>
<keyword evidence="4 8" id="KW-0645">Protease</keyword>
<gene>
    <name evidence="13" type="ORF">DY240_01710</name>
</gene>
<dbReference type="InterPro" id="IPR024361">
    <property type="entry name" value="BACON"/>
</dbReference>
<comment type="caution">
    <text evidence="13">The sequence shown here is derived from an EMBL/GenBank/DDBJ whole genome shotgun (WGS) entry which is preliminary data.</text>
</comment>
<feature type="domain" description="Peptidase S8/S53" evidence="10">
    <location>
        <begin position="208"/>
        <end position="474"/>
    </location>
</feature>
<name>A0A418KXU0_9ACTN</name>
<dbReference type="InterPro" id="IPR015500">
    <property type="entry name" value="Peptidase_S8_subtilisin-rel"/>
</dbReference>
<keyword evidence="14" id="KW-1185">Reference proteome</keyword>
<dbReference type="SUPFAM" id="SSF49452">
    <property type="entry name" value="Starch-binding domain-like"/>
    <property type="match status" value="1"/>
</dbReference>
<dbReference type="InterPro" id="IPR036852">
    <property type="entry name" value="Peptidase_S8/S53_dom_sf"/>
</dbReference>
<comment type="catalytic activity">
    <reaction evidence="1">
        <text>Endohydrolysis of (1-&gt;4)-alpha-D-glucosidic linkages in polysaccharides containing three or more (1-&gt;4)-alpha-linked D-glucose units.</text>
        <dbReference type="EC" id="3.2.1.1"/>
    </reaction>
</comment>
<evidence type="ECO:0000256" key="6">
    <source>
        <dbReference type="ARBA" id="ARBA00022825"/>
    </source>
</evidence>
<feature type="region of interest" description="Disordered" evidence="9">
    <location>
        <begin position="1"/>
        <end position="22"/>
    </location>
</feature>
<dbReference type="Pfam" id="PF11721">
    <property type="entry name" value="Malectin"/>
    <property type="match status" value="1"/>
</dbReference>
<dbReference type="PANTHER" id="PTHR43806">
    <property type="entry name" value="PEPTIDASE S8"/>
    <property type="match status" value="1"/>
</dbReference>
<dbReference type="InterPro" id="IPR023828">
    <property type="entry name" value="Peptidase_S8_Ser-AS"/>
</dbReference>
<dbReference type="GO" id="GO:0004556">
    <property type="term" value="F:alpha-amylase activity"/>
    <property type="evidence" value="ECO:0007669"/>
    <property type="project" value="UniProtKB-EC"/>
</dbReference>
<dbReference type="Gene3D" id="2.60.40.10">
    <property type="entry name" value="Immunoglobulins"/>
    <property type="match status" value="1"/>
</dbReference>
<dbReference type="SUPFAM" id="SSF49464">
    <property type="entry name" value="Carboxypeptidase regulatory domain-like"/>
    <property type="match status" value="2"/>
</dbReference>
<protein>
    <recommendedName>
        <fullName evidence="3">alpha-amylase</fullName>
        <ecNumber evidence="3">3.2.1.1</ecNumber>
    </recommendedName>
    <alternativeName>
        <fullName evidence="7">1,4-alpha-D-glucan glucanohydrolase</fullName>
    </alternativeName>
</protein>
<proteinExistence type="inferred from homology"/>
<dbReference type="InterPro" id="IPR013783">
    <property type="entry name" value="Ig-like_fold"/>
</dbReference>
<dbReference type="InterPro" id="IPR021720">
    <property type="entry name" value="Malectin_dom"/>
</dbReference>
<evidence type="ECO:0000313" key="13">
    <source>
        <dbReference type="EMBL" id="RIQ36741.1"/>
    </source>
</evidence>
<feature type="active site" description="Charge relay system" evidence="8">
    <location>
        <position position="217"/>
    </location>
</feature>
<dbReference type="Gene3D" id="2.60.40.1120">
    <property type="entry name" value="Carboxypeptidase-like, regulatory domain"/>
    <property type="match status" value="3"/>
</dbReference>
<keyword evidence="6 8" id="KW-0720">Serine protease</keyword>
<dbReference type="Gene3D" id="2.60.120.430">
    <property type="entry name" value="Galactose-binding lectin"/>
    <property type="match status" value="1"/>
</dbReference>
<dbReference type="CDD" id="cd07481">
    <property type="entry name" value="Peptidases_S8_BacillopeptidaseF-like"/>
    <property type="match status" value="1"/>
</dbReference>
<accession>A0A418KXU0</accession>
<keyword evidence="5 8" id="KW-0378">Hydrolase</keyword>
<dbReference type="SUPFAM" id="SSF52743">
    <property type="entry name" value="Subtilisin-like"/>
    <property type="match status" value="1"/>
</dbReference>
<dbReference type="Pfam" id="PF00082">
    <property type="entry name" value="Peptidase_S8"/>
    <property type="match status" value="1"/>
</dbReference>
<dbReference type="EC" id="3.2.1.1" evidence="3"/>
<feature type="domain" description="Malectin" evidence="11">
    <location>
        <begin position="1325"/>
        <end position="1480"/>
    </location>
</feature>
<evidence type="ECO:0000259" key="12">
    <source>
        <dbReference type="Pfam" id="PF19190"/>
    </source>
</evidence>
<dbReference type="Gene3D" id="3.40.50.200">
    <property type="entry name" value="Peptidase S8/S53 domain"/>
    <property type="match status" value="1"/>
</dbReference>
<feature type="domain" description="BACON" evidence="12">
    <location>
        <begin position="1260"/>
        <end position="1309"/>
    </location>
</feature>
<dbReference type="OrthoDB" id="3644449at2"/>
<organism evidence="13 14">
    <name type="scientific">Jiangella rhizosphaerae</name>
    <dbReference type="NCBI Taxonomy" id="2293569"/>
    <lineage>
        <taxon>Bacteria</taxon>
        <taxon>Bacillati</taxon>
        <taxon>Actinomycetota</taxon>
        <taxon>Actinomycetes</taxon>
        <taxon>Jiangellales</taxon>
        <taxon>Jiangellaceae</taxon>
        <taxon>Jiangella</taxon>
    </lineage>
</organism>
<dbReference type="InterPro" id="IPR033857">
    <property type="entry name" value="Bacillopeptidase_F"/>
</dbReference>
<evidence type="ECO:0000313" key="14">
    <source>
        <dbReference type="Proteomes" id="UP000284057"/>
    </source>
</evidence>
<comment type="similarity">
    <text evidence="2 8">Belongs to the peptidase S8 family.</text>
</comment>